<protein>
    <submittedName>
        <fullName evidence="7">Protein LppP</fullName>
    </submittedName>
</protein>
<dbReference type="Proteomes" id="UP000028864">
    <property type="component" value="Unassembled WGS sequence"/>
</dbReference>
<keyword evidence="5" id="KW-0449">Lipoprotein</keyword>
<evidence type="ECO:0000256" key="3">
    <source>
        <dbReference type="ARBA" id="ARBA00023136"/>
    </source>
</evidence>
<evidence type="ECO:0000256" key="6">
    <source>
        <dbReference type="SAM" id="SignalP"/>
    </source>
</evidence>
<dbReference type="EMBL" id="LK021337">
    <property type="protein sequence ID" value="CDQ43220.1"/>
    <property type="molecule type" value="Genomic_DNA"/>
</dbReference>
<organism evidence="7 8">
    <name type="scientific">Mycolicibacterium neoaurum</name>
    <name type="common">Mycobacterium neoaurum</name>
    <dbReference type="NCBI Taxonomy" id="1795"/>
    <lineage>
        <taxon>Bacteria</taxon>
        <taxon>Bacillati</taxon>
        <taxon>Actinomycetota</taxon>
        <taxon>Actinomycetes</taxon>
        <taxon>Mycobacteriales</taxon>
        <taxon>Mycobacteriaceae</taxon>
        <taxon>Mycolicibacterium</taxon>
    </lineage>
</organism>
<evidence type="ECO:0000256" key="4">
    <source>
        <dbReference type="ARBA" id="ARBA00023139"/>
    </source>
</evidence>
<keyword evidence="3" id="KW-0472">Membrane</keyword>
<evidence type="ECO:0000313" key="8">
    <source>
        <dbReference type="Proteomes" id="UP000028864"/>
    </source>
</evidence>
<reference evidence="7" key="1">
    <citation type="submission" date="2014-05" db="EMBL/GenBank/DDBJ databases">
        <authorList>
            <person name="Urmite Genomes"/>
        </authorList>
    </citation>
    <scope>NUCLEOTIDE SEQUENCE</scope>
    <source>
        <strain evidence="7">DSM 44074</strain>
    </source>
</reference>
<dbReference type="AlphaFoldDB" id="A0AAV2WG78"/>
<sequence>MSLTSQHPPTATQRSRSHRIHRRTVAFAAVLLVSLAAPALASCGWSPKNSAPQTSADCPAQDTPTAETVRTAIQGVGERWTETSRGHTGDCRLHWVVIGTGDKAPDAAVQVLFFDKNKPLGPPTPRPRPYTTVVAMGDSTAAVQYQWLQGEDKPCCPTGIGQVRFQIGDDGSLQALDPIPGP</sequence>
<dbReference type="RefSeq" id="WP_081843323.1">
    <property type="nucleotide sequence ID" value="NZ_CP074376.1"/>
</dbReference>
<accession>A0AAV2WG78</accession>
<evidence type="ECO:0000313" key="7">
    <source>
        <dbReference type="EMBL" id="CDQ43220.1"/>
    </source>
</evidence>
<evidence type="ECO:0000256" key="1">
    <source>
        <dbReference type="ARBA" id="ARBA00022475"/>
    </source>
</evidence>
<evidence type="ECO:0000256" key="2">
    <source>
        <dbReference type="ARBA" id="ARBA00022729"/>
    </source>
</evidence>
<keyword evidence="2 6" id="KW-0732">Signal</keyword>
<keyword evidence="1" id="KW-1003">Cell membrane</keyword>
<name>A0AAV2WG78_MYCNE</name>
<dbReference type="InterPro" id="IPR025971">
    <property type="entry name" value="LppP/LprE"/>
</dbReference>
<evidence type="ECO:0000256" key="5">
    <source>
        <dbReference type="ARBA" id="ARBA00023288"/>
    </source>
</evidence>
<keyword evidence="4" id="KW-0564">Palmitate</keyword>
<dbReference type="Pfam" id="PF14041">
    <property type="entry name" value="Lipoprotein_21"/>
    <property type="match status" value="1"/>
</dbReference>
<feature type="signal peptide" evidence="6">
    <location>
        <begin position="1"/>
        <end position="41"/>
    </location>
</feature>
<feature type="chain" id="PRO_5043662936" evidence="6">
    <location>
        <begin position="42"/>
        <end position="182"/>
    </location>
</feature>
<reference evidence="7" key="2">
    <citation type="submission" date="2015-09" db="EMBL/GenBank/DDBJ databases">
        <title>Draft genome sequence of Mycobacterium neoaurum DSM 44074.</title>
        <authorList>
            <person name="Croce O."/>
            <person name="Robert C."/>
            <person name="Raoult D."/>
            <person name="Drancourt M."/>
        </authorList>
    </citation>
    <scope>NUCLEOTIDE SEQUENCE</scope>
    <source>
        <strain evidence="7">DSM 44074</strain>
    </source>
</reference>
<gene>
    <name evidence="7" type="ORF">BN1047_01084</name>
</gene>
<proteinExistence type="predicted"/>